<dbReference type="Proteomes" id="UP001571980">
    <property type="component" value="Unassembled WGS sequence"/>
</dbReference>
<dbReference type="EMBL" id="JARRIG010000004">
    <property type="protein sequence ID" value="MFA4804392.1"/>
    <property type="molecule type" value="Genomic_DNA"/>
</dbReference>
<gene>
    <name evidence="2" type="ORF">P8X34_06530</name>
</gene>
<organism evidence="2 3">
    <name type="scientific">Pyrococcus kukulkanii</name>
    <dbReference type="NCBI Taxonomy" id="1609559"/>
    <lineage>
        <taxon>Archaea</taxon>
        <taxon>Methanobacteriati</taxon>
        <taxon>Methanobacteriota</taxon>
        <taxon>Thermococci</taxon>
        <taxon>Thermococcales</taxon>
        <taxon>Thermococcaceae</taxon>
        <taxon>Pyrococcus</taxon>
    </lineage>
</organism>
<protein>
    <submittedName>
        <fullName evidence="2">Uncharacterized protein</fullName>
    </submittedName>
</protein>
<reference evidence="2 3" key="1">
    <citation type="submission" date="2023-03" db="EMBL/GenBank/DDBJ databases">
        <title>Speciation in Pyrococcus: adaptation to high temperature as a mechanism.</title>
        <authorList>
            <person name="Gu J."/>
        </authorList>
    </citation>
    <scope>NUCLEOTIDE SEQUENCE [LARGE SCALE GENOMIC DNA]</scope>
    <source>
        <strain evidence="2 3">LMOA34</strain>
    </source>
</reference>
<proteinExistence type="predicted"/>
<accession>A0ABV4T3E3</accession>
<evidence type="ECO:0000256" key="1">
    <source>
        <dbReference type="SAM" id="Phobius"/>
    </source>
</evidence>
<evidence type="ECO:0000313" key="3">
    <source>
        <dbReference type="Proteomes" id="UP001571980"/>
    </source>
</evidence>
<dbReference type="RefSeq" id="WP_372823705.1">
    <property type="nucleotide sequence ID" value="NZ_JARRIC010000002.1"/>
</dbReference>
<name>A0ABV4T3E3_9EURY</name>
<comment type="caution">
    <text evidence="2">The sequence shown here is derived from an EMBL/GenBank/DDBJ whole genome shotgun (WGS) entry which is preliminary data.</text>
</comment>
<keyword evidence="3" id="KW-1185">Reference proteome</keyword>
<evidence type="ECO:0000313" key="2">
    <source>
        <dbReference type="EMBL" id="MFA4804392.1"/>
    </source>
</evidence>
<keyword evidence="1" id="KW-0812">Transmembrane</keyword>
<keyword evidence="1" id="KW-1133">Transmembrane helix</keyword>
<feature type="transmembrane region" description="Helical" evidence="1">
    <location>
        <begin position="210"/>
        <end position="229"/>
    </location>
</feature>
<keyword evidence="1" id="KW-0472">Membrane</keyword>
<sequence>MKWISLFVMLLILPWVVAGNDVVKECSWIVTFNSTSPWFCVNVIDYHDFGSNVLVIGSAKMPARPRDSLWMAVLDRDGNLAVQKVITSEYYMVPKVVVFLNDSAIVAGIAGGGSDAPWIGYYFVARILKDGRVPWAKYYTTGLSGDDIFWTLNVTGLECQGKCIVNTESSSFVIRLDGEVIAPENITGFTLNYEEISTNFTVSRSELKCFPWWTLGVISVLALIVILRWRR</sequence>